<evidence type="ECO:0000313" key="4">
    <source>
        <dbReference type="Proteomes" id="UP000500938"/>
    </source>
</evidence>
<feature type="chain" id="PRO_5026694622" evidence="1">
    <location>
        <begin position="25"/>
        <end position="461"/>
    </location>
</feature>
<keyword evidence="1" id="KW-0732">Signal</keyword>
<dbReference type="RefSeq" id="WP_171225164.1">
    <property type="nucleotide sequence ID" value="NZ_CP053085.1"/>
</dbReference>
<accession>A0A6M4IM14</accession>
<dbReference type="Pfam" id="PF13372">
    <property type="entry name" value="Alginate_exp"/>
    <property type="match status" value="1"/>
</dbReference>
<proteinExistence type="predicted"/>
<gene>
    <name evidence="3" type="ORF">HKW67_09525</name>
</gene>
<feature type="domain" description="Alginate export" evidence="2">
    <location>
        <begin position="59"/>
        <end position="447"/>
    </location>
</feature>
<organism evidence="3 4">
    <name type="scientific">Gemmatimonas groenlandica</name>
    <dbReference type="NCBI Taxonomy" id="2732249"/>
    <lineage>
        <taxon>Bacteria</taxon>
        <taxon>Pseudomonadati</taxon>
        <taxon>Gemmatimonadota</taxon>
        <taxon>Gemmatimonadia</taxon>
        <taxon>Gemmatimonadales</taxon>
        <taxon>Gemmatimonadaceae</taxon>
        <taxon>Gemmatimonas</taxon>
    </lineage>
</organism>
<dbReference type="Proteomes" id="UP000500938">
    <property type="component" value="Chromosome"/>
</dbReference>
<protein>
    <submittedName>
        <fullName evidence="3">Alginate export family protein</fullName>
    </submittedName>
</protein>
<name>A0A6M4IM14_9BACT</name>
<reference evidence="3 4" key="1">
    <citation type="submission" date="2020-05" db="EMBL/GenBank/DDBJ databases">
        <title>Complete genome sequence of Gemmatimonas greenlandica TET16.</title>
        <authorList>
            <person name="Zeng Y."/>
        </authorList>
    </citation>
    <scope>NUCLEOTIDE SEQUENCE [LARGE SCALE GENOMIC DNA]</scope>
    <source>
        <strain evidence="3 4">TET16</strain>
    </source>
</reference>
<dbReference type="Gene3D" id="2.40.160.100">
    <property type="match status" value="1"/>
</dbReference>
<dbReference type="InterPro" id="IPR053728">
    <property type="entry name" value="Alginate_Permeability_Chnl"/>
</dbReference>
<sequence length="461" mass="50703">MACRVPFPRTVVGALLVTAGALRAQSTPTAPPTGAPVAARDWSDRLKAIPLHEGWPLILTLSGQARWREEFMRAYNVGTLRDDYGFTRLMVGADVQAGHPKRLHGRVLAELRDAQALSRTLPGGTRTTDGDRHDIQNLYADLGYGRSYVRYGRQEVSLNRERLVGVPDWANTRRGSEGTRAQLVRGRLVLEGTDIRPMIVRLDRGNRPDSTARLRTVSLGSAPGAARFARGLPTQWNGYWYEQTIRTSSSLTRRLTTGARTLWQRGTPAASRLVTSVELEGALQRGHAGARELHAWFWVAETQLQWRRVRGTPSLALGLEKASSDRPATPGNEAFAVLYPAAHQHGGFADVIGRPNVTEVHAITTWDPMPSVSLRGAWYRFDRRRLDDGVYNKQNALFRAASGSTARHVADEVDLTAAWKATTHLRVLVGGATVLPGAFLTSTPGGAHVEHWGYLGTTFAF</sequence>
<evidence type="ECO:0000313" key="3">
    <source>
        <dbReference type="EMBL" id="QJR35733.1"/>
    </source>
</evidence>
<keyword evidence="4" id="KW-1185">Reference proteome</keyword>
<evidence type="ECO:0000259" key="2">
    <source>
        <dbReference type="Pfam" id="PF13372"/>
    </source>
</evidence>
<evidence type="ECO:0000256" key="1">
    <source>
        <dbReference type="SAM" id="SignalP"/>
    </source>
</evidence>
<dbReference type="AlphaFoldDB" id="A0A6M4IM14"/>
<dbReference type="KEGG" id="ggr:HKW67_09525"/>
<dbReference type="EMBL" id="CP053085">
    <property type="protein sequence ID" value="QJR35733.1"/>
    <property type="molecule type" value="Genomic_DNA"/>
</dbReference>
<feature type="signal peptide" evidence="1">
    <location>
        <begin position="1"/>
        <end position="24"/>
    </location>
</feature>
<dbReference type="InterPro" id="IPR025388">
    <property type="entry name" value="Alginate_export_dom"/>
</dbReference>